<dbReference type="GO" id="GO:0051536">
    <property type="term" value="F:iron-sulfur cluster binding"/>
    <property type="evidence" value="ECO:0007669"/>
    <property type="project" value="InterPro"/>
</dbReference>
<evidence type="ECO:0000313" key="2">
    <source>
        <dbReference type="EMBL" id="ADB58154.1"/>
    </source>
</evidence>
<name>D2RDG0_ARCPA</name>
<evidence type="ECO:0000313" key="3">
    <source>
        <dbReference type="Proteomes" id="UP000001901"/>
    </source>
</evidence>
<dbReference type="OrthoDB" id="270036at2157"/>
<organism evidence="2 3">
    <name type="scientific">Archaeoglobus profundus (strain DSM 5631 / JCM 9629 / NBRC 100127 / Av18)</name>
    <dbReference type="NCBI Taxonomy" id="572546"/>
    <lineage>
        <taxon>Archaea</taxon>
        <taxon>Methanobacteriati</taxon>
        <taxon>Methanobacteriota</taxon>
        <taxon>Archaeoglobi</taxon>
        <taxon>Archaeoglobales</taxon>
        <taxon>Archaeoglobaceae</taxon>
        <taxon>Archaeoglobus</taxon>
    </lineage>
</organism>
<evidence type="ECO:0000259" key="1">
    <source>
        <dbReference type="Pfam" id="PF01106"/>
    </source>
</evidence>
<proteinExistence type="predicted"/>
<dbReference type="GeneID" id="8739774"/>
<dbReference type="STRING" id="572546.Arcpr_1095"/>
<keyword evidence="3" id="KW-1185">Reference proteome</keyword>
<dbReference type="GO" id="GO:0005506">
    <property type="term" value="F:iron ion binding"/>
    <property type="evidence" value="ECO:0007669"/>
    <property type="project" value="InterPro"/>
</dbReference>
<dbReference type="GO" id="GO:0016226">
    <property type="term" value="P:iron-sulfur cluster assembly"/>
    <property type="evidence" value="ECO:0007669"/>
    <property type="project" value="InterPro"/>
</dbReference>
<feature type="domain" description="NIF system FeS cluster assembly NifU C-terminal" evidence="1">
    <location>
        <begin position="7"/>
        <end position="75"/>
    </location>
</feature>
<dbReference type="PANTHER" id="PTHR11178">
    <property type="entry name" value="IRON-SULFUR CLUSTER SCAFFOLD PROTEIN NFU-RELATED"/>
    <property type="match status" value="1"/>
</dbReference>
<gene>
    <name evidence="2" type="ordered locus">Arcpr_1095</name>
</gene>
<dbReference type="InterPro" id="IPR001075">
    <property type="entry name" value="NIF_FeS_clus_asmbl_NifU_C"/>
</dbReference>
<accession>D2RDG0</accession>
<dbReference type="eggNOG" id="arCOG03028">
    <property type="taxonomic scope" value="Archaea"/>
</dbReference>
<sequence length="77" mass="8556">MSLREKVEEVVNKEIRPYLMADGGNIAVVDVDEKEGIVKVKLMGACYGCPMAQITLTAFVEQHLKSRIPEVKKVIPV</sequence>
<dbReference type="Proteomes" id="UP000001901">
    <property type="component" value="Chromosome"/>
</dbReference>
<dbReference type="RefSeq" id="WP_012940490.1">
    <property type="nucleotide sequence ID" value="NC_013741.1"/>
</dbReference>
<protein>
    <submittedName>
        <fullName evidence="2">Nitrogen-fixing NifU domain protein</fullName>
    </submittedName>
</protein>
<reference evidence="2 3" key="1">
    <citation type="journal article" date="2010" name="Stand. Genomic Sci.">
        <title>Complete genome sequence of Archaeoglobus profundus type strain (AV18).</title>
        <authorList>
            <person name="von Jan M."/>
            <person name="Lapidus A."/>
            <person name="Del Rio T.G."/>
            <person name="Copeland A."/>
            <person name="Tice H."/>
            <person name="Cheng J.F."/>
            <person name="Lucas S."/>
            <person name="Chen F."/>
            <person name="Nolan M."/>
            <person name="Goodwin L."/>
            <person name="Han C."/>
            <person name="Pitluck S."/>
            <person name="Liolios K."/>
            <person name="Ivanova N."/>
            <person name="Mavromatis K."/>
            <person name="Ovchinnikova G."/>
            <person name="Chertkov O."/>
            <person name="Pati A."/>
            <person name="Chen A."/>
            <person name="Palaniappan K."/>
            <person name="Land M."/>
            <person name="Hauser L."/>
            <person name="Chang Y.J."/>
            <person name="Jeffries C.D."/>
            <person name="Saunders E."/>
            <person name="Brettin T."/>
            <person name="Detter J.C."/>
            <person name="Chain P."/>
            <person name="Eichinger K."/>
            <person name="Huber H."/>
            <person name="Spring S."/>
            <person name="Rohde M."/>
            <person name="Goker M."/>
            <person name="Wirth R."/>
            <person name="Woyke T."/>
            <person name="Bristow J."/>
            <person name="Eisen J.A."/>
            <person name="Markowitz V."/>
            <person name="Hugenholtz P."/>
            <person name="Kyrpides N.C."/>
            <person name="Klenk H.P."/>
        </authorList>
    </citation>
    <scope>NUCLEOTIDE SEQUENCE [LARGE SCALE GENOMIC DNA]</scope>
    <source>
        <strain evidence="3">DSM 5631 / JCM 9629 / NBRC 100127 / Av18</strain>
    </source>
</reference>
<dbReference type="SUPFAM" id="SSF117916">
    <property type="entry name" value="Fe-S cluster assembly (FSCA) domain-like"/>
    <property type="match status" value="1"/>
</dbReference>
<dbReference type="AlphaFoldDB" id="D2RDG0"/>
<dbReference type="InterPro" id="IPR034904">
    <property type="entry name" value="FSCA_dom_sf"/>
</dbReference>
<dbReference type="HOGENOM" id="CLU_060555_4_3_2"/>
<dbReference type="KEGG" id="apo:Arcpr_1095"/>
<dbReference type="PaxDb" id="572546-Arcpr_1095"/>
<dbReference type="EMBL" id="CP001857">
    <property type="protein sequence ID" value="ADB58154.1"/>
    <property type="molecule type" value="Genomic_DNA"/>
</dbReference>
<dbReference type="Gene3D" id="3.30.300.130">
    <property type="entry name" value="Fe-S cluster assembly (FSCA)"/>
    <property type="match status" value="1"/>
</dbReference>
<dbReference type="Pfam" id="PF01106">
    <property type="entry name" value="NifU"/>
    <property type="match status" value="1"/>
</dbReference>